<proteinExistence type="predicted"/>
<keyword evidence="1" id="KW-1185">Reference proteome</keyword>
<dbReference type="OrthoDB" id="610799at2759"/>
<evidence type="ECO:0000313" key="2">
    <source>
        <dbReference type="RefSeq" id="XP_018850708.2"/>
    </source>
</evidence>
<evidence type="ECO:0000313" key="1">
    <source>
        <dbReference type="Proteomes" id="UP000235220"/>
    </source>
</evidence>
<name>A0A2I4H3J0_JUGRE</name>
<dbReference type="PANTHER" id="PTHR33647:SF10">
    <property type="entry name" value="DUF4228 DOMAIN-CONTAINING PROTEIN"/>
    <property type="match status" value="1"/>
</dbReference>
<gene>
    <name evidence="2" type="primary">LOC109013171</name>
</gene>
<dbReference type="RefSeq" id="XP_018850708.2">
    <property type="nucleotide sequence ID" value="XM_018995163.2"/>
</dbReference>
<dbReference type="InParanoid" id="A0A2I4H3J0"/>
<dbReference type="GeneID" id="109013171"/>
<accession>A0A2I4H3J0</accession>
<sequence length="147" mass="16458">MGNCCRSEHRSMVWAGDDLGSLMSKKEEEAENTCNMKKQIRLLDDQNGAFGPPSPASSTSCITTSSITSHVITCREVKITITKKELEELLGRVDVQGLSAKQILASWWAHAADRRFNSVLKEHHRPWRPTLQSIPESPCELNPNSMH</sequence>
<reference evidence="2" key="1">
    <citation type="submission" date="2025-08" db="UniProtKB">
        <authorList>
            <consortium name="RefSeq"/>
        </authorList>
    </citation>
    <scope>IDENTIFICATION</scope>
    <source>
        <tissue evidence="2">Leaves</tissue>
    </source>
</reference>
<dbReference type="AlphaFoldDB" id="A0A2I4H3J0"/>
<dbReference type="KEGG" id="jre:109013171"/>
<organism evidence="1 2">
    <name type="scientific">Juglans regia</name>
    <name type="common">English walnut</name>
    <dbReference type="NCBI Taxonomy" id="51240"/>
    <lineage>
        <taxon>Eukaryota</taxon>
        <taxon>Viridiplantae</taxon>
        <taxon>Streptophyta</taxon>
        <taxon>Embryophyta</taxon>
        <taxon>Tracheophyta</taxon>
        <taxon>Spermatophyta</taxon>
        <taxon>Magnoliopsida</taxon>
        <taxon>eudicotyledons</taxon>
        <taxon>Gunneridae</taxon>
        <taxon>Pentapetalae</taxon>
        <taxon>rosids</taxon>
        <taxon>fabids</taxon>
        <taxon>Fagales</taxon>
        <taxon>Juglandaceae</taxon>
        <taxon>Juglans</taxon>
    </lineage>
</organism>
<dbReference type="PANTHER" id="PTHR33647">
    <property type="entry name" value="OS01G0793900 PROTEIN"/>
    <property type="match status" value="1"/>
</dbReference>
<protein>
    <submittedName>
        <fullName evidence="2">Uncharacterized protein LOC109013171</fullName>
    </submittedName>
</protein>
<dbReference type="Proteomes" id="UP000235220">
    <property type="component" value="Chromosome 4"/>
</dbReference>